<dbReference type="EMBL" id="LR743508">
    <property type="protein sequence ID" value="CAA2110169.1"/>
    <property type="molecule type" value="Genomic_DNA"/>
</dbReference>
<proteinExistence type="predicted"/>
<name>A0A679JVL4_VARPD</name>
<accession>A0A679JVL4</accession>
<evidence type="ECO:0000259" key="2">
    <source>
        <dbReference type="Pfam" id="PF11160"/>
    </source>
</evidence>
<feature type="region of interest" description="Disordered" evidence="1">
    <location>
        <begin position="39"/>
        <end position="74"/>
    </location>
</feature>
<protein>
    <recommendedName>
        <fullName evidence="2">Hypervirulence associated protein TUDOR domain-containing protein</fullName>
    </recommendedName>
</protein>
<gene>
    <name evidence="3" type="ORF">VVAX_06435</name>
</gene>
<dbReference type="Gene3D" id="2.30.30.1060">
    <property type="match status" value="1"/>
</dbReference>
<feature type="domain" description="Hypervirulence associated protein TUDOR" evidence="2">
    <location>
        <begin position="8"/>
        <end position="66"/>
    </location>
</feature>
<dbReference type="Pfam" id="PF11160">
    <property type="entry name" value="Hva1_TUDOR"/>
    <property type="match status" value="1"/>
</dbReference>
<reference evidence="3" key="1">
    <citation type="submission" date="2019-12" db="EMBL/GenBank/DDBJ databases">
        <authorList>
            <person name="Cremers G."/>
        </authorList>
    </citation>
    <scope>NUCLEOTIDE SEQUENCE</scope>
    <source>
        <strain evidence="3">Vvax</strain>
    </source>
</reference>
<sequence length="74" mass="7882">MQNGPKAGDAVDWKTSQGETTGKVVRKVTKTAHVKGHVAKASNAEPQYEVKSDSSGKTAIHKASALKRHRAGKE</sequence>
<evidence type="ECO:0000313" key="3">
    <source>
        <dbReference type="EMBL" id="CAA2110169.1"/>
    </source>
</evidence>
<dbReference type="RefSeq" id="WP_339094509.1">
    <property type="nucleotide sequence ID" value="NZ_LR743508.1"/>
</dbReference>
<organism evidence="3">
    <name type="scientific">Variovorax paradoxus</name>
    <dbReference type="NCBI Taxonomy" id="34073"/>
    <lineage>
        <taxon>Bacteria</taxon>
        <taxon>Pseudomonadati</taxon>
        <taxon>Pseudomonadota</taxon>
        <taxon>Betaproteobacteria</taxon>
        <taxon>Burkholderiales</taxon>
        <taxon>Comamonadaceae</taxon>
        <taxon>Variovorax</taxon>
    </lineage>
</organism>
<dbReference type="InterPro" id="IPR021331">
    <property type="entry name" value="Hva1_TUDOR"/>
</dbReference>
<feature type="compositionally biased region" description="Basic residues" evidence="1">
    <location>
        <begin position="64"/>
        <end position="74"/>
    </location>
</feature>
<dbReference type="AlphaFoldDB" id="A0A679JVL4"/>
<evidence type="ECO:0000256" key="1">
    <source>
        <dbReference type="SAM" id="MobiDB-lite"/>
    </source>
</evidence>